<evidence type="ECO:0000313" key="1">
    <source>
        <dbReference type="EMBL" id="MBP0446782.1"/>
    </source>
</evidence>
<proteinExistence type="predicted"/>
<dbReference type="Proteomes" id="UP000681594">
    <property type="component" value="Unassembled WGS sequence"/>
</dbReference>
<keyword evidence="2" id="KW-1185">Reference proteome</keyword>
<accession>A0ABS4AIC3</accession>
<evidence type="ECO:0000313" key="2">
    <source>
        <dbReference type="Proteomes" id="UP000681594"/>
    </source>
</evidence>
<organism evidence="1 2">
    <name type="scientific">Pararoseomonas baculiformis</name>
    <dbReference type="NCBI Taxonomy" id="2820812"/>
    <lineage>
        <taxon>Bacteria</taxon>
        <taxon>Pseudomonadati</taxon>
        <taxon>Pseudomonadota</taxon>
        <taxon>Alphaproteobacteria</taxon>
        <taxon>Acetobacterales</taxon>
        <taxon>Acetobacteraceae</taxon>
        <taxon>Pararoseomonas</taxon>
    </lineage>
</organism>
<dbReference type="EMBL" id="JAGIZB010000020">
    <property type="protein sequence ID" value="MBP0446782.1"/>
    <property type="molecule type" value="Genomic_DNA"/>
</dbReference>
<reference evidence="1 2" key="1">
    <citation type="submission" date="2021-03" db="EMBL/GenBank/DDBJ databases">
        <authorList>
            <person name="So Y."/>
        </authorList>
    </citation>
    <scope>NUCLEOTIDE SEQUENCE [LARGE SCALE GENOMIC DNA]</scope>
    <source>
        <strain evidence="1 2">SSH11</strain>
    </source>
</reference>
<sequence>MGRLQSIFSPMGLVILAFLLLVAVLTLARRRMVSRSGSMDMLGMDGEGEAAGRDGPIHMAVHPDFRSLLDHVVLPRREAHPDWERLDGAWGVPGKPIARFDRNGMAYAVNGETSFAALEALDDWMRAHPGEDPFVVIPGKGPKGRLGARPEIGWTDQKALRIETD</sequence>
<protein>
    <submittedName>
        <fullName evidence="1">Uncharacterized protein</fullName>
    </submittedName>
</protein>
<comment type="caution">
    <text evidence="1">The sequence shown here is derived from an EMBL/GenBank/DDBJ whole genome shotgun (WGS) entry which is preliminary data.</text>
</comment>
<dbReference type="RefSeq" id="WP_209381048.1">
    <property type="nucleotide sequence ID" value="NZ_JAGIZB010000020.1"/>
</dbReference>
<gene>
    <name evidence="1" type="ORF">J8J14_18560</name>
</gene>
<name>A0ABS4AIC3_9PROT</name>